<dbReference type="SUPFAM" id="SSF51011">
    <property type="entry name" value="Glycosyl hydrolase domain"/>
    <property type="match status" value="1"/>
</dbReference>
<evidence type="ECO:0000256" key="13">
    <source>
        <dbReference type="PIRSR" id="PIRSR001024-1"/>
    </source>
</evidence>
<dbReference type="Gene3D" id="3.20.20.80">
    <property type="entry name" value="Glycosidases"/>
    <property type="match status" value="1"/>
</dbReference>
<feature type="binding site" evidence="16">
    <location>
        <position position="302"/>
    </location>
    <ligand>
        <name>substrate</name>
    </ligand>
</feature>
<feature type="active site" description="Nucleophile" evidence="13">
    <location>
        <position position="209"/>
    </location>
</feature>
<keyword evidence="10" id="KW-0325">Glycoprotein</keyword>
<evidence type="ECO:0000256" key="18">
    <source>
        <dbReference type="RuleBase" id="RU361134"/>
    </source>
</evidence>
<proteinExistence type="inferred from homology"/>
<dbReference type="SUPFAM" id="SSF51445">
    <property type="entry name" value="(Trans)glycosidases"/>
    <property type="match status" value="1"/>
</dbReference>
<evidence type="ECO:0000256" key="14">
    <source>
        <dbReference type="PIRSR" id="PIRSR001024-2"/>
    </source>
</evidence>
<dbReference type="Pfam" id="PF09260">
    <property type="entry name" value="A_amylase_dom_C"/>
    <property type="match status" value="1"/>
</dbReference>
<evidence type="ECO:0000256" key="5">
    <source>
        <dbReference type="ARBA" id="ARBA00022723"/>
    </source>
</evidence>
<dbReference type="SMART" id="SM00632">
    <property type="entry name" value="Aamy_C"/>
    <property type="match status" value="1"/>
</dbReference>
<evidence type="ECO:0000256" key="11">
    <source>
        <dbReference type="ARBA" id="ARBA00023277"/>
    </source>
</evidence>
<dbReference type="GO" id="GO:0004556">
    <property type="term" value="F:alpha-amylase activity"/>
    <property type="evidence" value="ECO:0007669"/>
    <property type="project" value="UniProtKB-UniRule"/>
</dbReference>
<dbReference type="PANTHER" id="PTHR10357:SF215">
    <property type="entry name" value="ALPHA-AMYLASE 1"/>
    <property type="match status" value="1"/>
</dbReference>
<comment type="catalytic activity">
    <reaction evidence="1 18">
        <text>Endohydrolysis of (1-&gt;4)-alpha-D-glucosidic linkages in polysaccharides containing three or more (1-&gt;4)-alpha-linked D-glucose units.</text>
        <dbReference type="EC" id="3.2.1.1"/>
    </reaction>
</comment>
<evidence type="ECO:0000259" key="19">
    <source>
        <dbReference type="SMART" id="SM00632"/>
    </source>
</evidence>
<feature type="site" description="Transition state stabilizer" evidence="14">
    <location>
        <position position="302"/>
    </location>
</feature>
<keyword evidence="11 18" id="KW-0119">Carbohydrate metabolism</keyword>
<protein>
    <recommendedName>
        <fullName evidence="4 18">Alpha-amylase</fullName>
        <ecNumber evidence="4 18">3.2.1.1</ecNumber>
    </recommendedName>
</protein>
<feature type="disulfide bond" evidence="15">
    <location>
        <begin position="157"/>
        <end position="171"/>
    </location>
</feature>
<dbReference type="InterPro" id="IPR017853">
    <property type="entry name" value="GH"/>
</dbReference>
<evidence type="ECO:0000256" key="10">
    <source>
        <dbReference type="ARBA" id="ARBA00023180"/>
    </source>
</evidence>
<dbReference type="InterPro" id="IPR013780">
    <property type="entry name" value="Glyco_hydro_b"/>
</dbReference>
<dbReference type="PRINTS" id="PR00110">
    <property type="entry name" value="ALPHAAMYLASE"/>
</dbReference>
<organism evidence="21">
    <name type="scientific">Trepomonas sp. PC1</name>
    <dbReference type="NCBI Taxonomy" id="1076344"/>
    <lineage>
        <taxon>Eukaryota</taxon>
        <taxon>Metamonada</taxon>
        <taxon>Diplomonadida</taxon>
        <taxon>Hexamitidae</taxon>
        <taxon>Hexamitinae</taxon>
        <taxon>Trepomonas</taxon>
    </lineage>
</organism>
<feature type="binding site" evidence="16">
    <location>
        <position position="125"/>
    </location>
    <ligand>
        <name>substrate</name>
    </ligand>
</feature>
<evidence type="ECO:0000256" key="16">
    <source>
        <dbReference type="PIRSR" id="PIRSR001024-5"/>
    </source>
</evidence>
<name>A0A146KB94_9EUKA</name>
<feature type="active site" description="Proton donor" evidence="13">
    <location>
        <position position="233"/>
    </location>
</feature>
<evidence type="ECO:0000259" key="20">
    <source>
        <dbReference type="SMART" id="SM00642"/>
    </source>
</evidence>
<evidence type="ECO:0000256" key="7">
    <source>
        <dbReference type="ARBA" id="ARBA00022801"/>
    </source>
</evidence>
<dbReference type="PANTHER" id="PTHR10357">
    <property type="entry name" value="ALPHA-AMYLASE FAMILY MEMBER"/>
    <property type="match status" value="1"/>
</dbReference>
<evidence type="ECO:0000256" key="17">
    <source>
        <dbReference type="RuleBase" id="RU003615"/>
    </source>
</evidence>
<dbReference type="InterPro" id="IPR031319">
    <property type="entry name" value="A-amylase_C"/>
</dbReference>
<keyword evidence="5" id="KW-0479">Metal-binding</keyword>
<evidence type="ECO:0000256" key="6">
    <source>
        <dbReference type="ARBA" id="ARBA00022729"/>
    </source>
</evidence>
<dbReference type="GO" id="GO:0016052">
    <property type="term" value="P:carbohydrate catabolic process"/>
    <property type="evidence" value="ECO:0007669"/>
    <property type="project" value="InterPro"/>
</dbReference>
<comment type="similarity">
    <text evidence="3 17">Belongs to the glycosyl hydrolase 13 family.</text>
</comment>
<keyword evidence="9 15" id="KW-1015">Disulfide bond</keyword>
<evidence type="ECO:0000256" key="1">
    <source>
        <dbReference type="ARBA" id="ARBA00000548"/>
    </source>
</evidence>
<evidence type="ECO:0000256" key="12">
    <source>
        <dbReference type="ARBA" id="ARBA00023295"/>
    </source>
</evidence>
<dbReference type="PIRSF" id="PIRSF001024">
    <property type="entry name" value="Alph-amyl_fung"/>
    <property type="match status" value="1"/>
</dbReference>
<feature type="domain" description="Glycosyl hydrolase family 13 catalytic" evidence="20">
    <location>
        <begin position="22"/>
        <end position="374"/>
    </location>
</feature>
<sequence>MIVIMSLMHPNAKEWRQRSVYQLLIDRFASPDNKPCNVFQNKYCGGTIKAMTEKLDYIQGMGYNAIWISPTLRQAEDVEQSYHGYWFGSFYETNPYIGTDEDLINFVKEAHKRDIWVMADVVYNHVGNCFGDDHKVDPEKYSCIKPFGKEEHYHKRCDIKSYDDPWQVINCRIAGLPDLNQENPEVKAELISWAKWYQKKFDFDGFRVDTVKHIDHHFWKDLRKETPWFNMGEIFVYNYDLIRDYMTEDQLHGAFNYPLFDSLKYVMGGGNSMDAISNRFRQTQEFFGDRIHDMGTFFENHDNERFLLHFNDPARFENQLTIIHMWAGIPFLLYGAEQDMSGGPDPDCRRALWDYGYDTNSRHYQFIKKLNHVRNKMQIGGLEQVELGQFGNAYAFSRGNKVLVVLNNQGSGNDNQIRVKAPFESNSQICNALVEGDCINVGSDGFVDIHLHSGEPKVYVRQKDL</sequence>
<feature type="binding site" evidence="16">
    <location>
        <position position="349"/>
    </location>
    <ligand>
        <name>substrate</name>
    </ligand>
</feature>
<dbReference type="SMART" id="SM00642">
    <property type="entry name" value="Aamy"/>
    <property type="match status" value="1"/>
</dbReference>
<evidence type="ECO:0000256" key="3">
    <source>
        <dbReference type="ARBA" id="ARBA00008061"/>
    </source>
</evidence>
<feature type="disulfide bond" evidence="15">
    <location>
        <begin position="36"/>
        <end position="44"/>
    </location>
</feature>
<evidence type="ECO:0000313" key="21">
    <source>
        <dbReference type="EMBL" id="JAP92659.1"/>
    </source>
</evidence>
<dbReference type="Pfam" id="PF00128">
    <property type="entry name" value="Alpha-amylase"/>
    <property type="match status" value="1"/>
</dbReference>
<dbReference type="InterPro" id="IPR006046">
    <property type="entry name" value="Alpha_amylase"/>
</dbReference>
<dbReference type="EC" id="3.2.1.1" evidence="4 18"/>
<dbReference type="EMBL" id="GDID01003947">
    <property type="protein sequence ID" value="JAP92659.1"/>
    <property type="molecule type" value="Transcribed_RNA"/>
</dbReference>
<reference evidence="21" key="1">
    <citation type="submission" date="2015-07" db="EMBL/GenBank/DDBJ databases">
        <title>Adaptation to a free-living lifestyle via gene acquisitions in the diplomonad Trepomonas sp. PC1.</title>
        <authorList>
            <person name="Xu F."/>
            <person name="Jerlstrom-Hultqvist J."/>
            <person name="Kolisko M."/>
            <person name="Simpson A.G.B."/>
            <person name="Roger A.J."/>
            <person name="Svard S.G."/>
            <person name="Andersson J.O."/>
        </authorList>
    </citation>
    <scope>NUCLEOTIDE SEQUENCE</scope>
    <source>
        <strain evidence="21">PC1</strain>
    </source>
</reference>
<feature type="binding site" evidence="16">
    <location>
        <position position="86"/>
    </location>
    <ligand>
        <name>substrate</name>
    </ligand>
</feature>
<comment type="cofactor">
    <cofactor evidence="2">
        <name>Ca(2+)</name>
        <dbReference type="ChEBI" id="CHEBI:29108"/>
    </cofactor>
</comment>
<evidence type="ECO:0000256" key="15">
    <source>
        <dbReference type="PIRSR" id="PIRSR001024-4"/>
    </source>
</evidence>
<dbReference type="AlphaFoldDB" id="A0A146KB94"/>
<evidence type="ECO:0000256" key="8">
    <source>
        <dbReference type="ARBA" id="ARBA00022837"/>
    </source>
</evidence>
<dbReference type="Gene3D" id="2.60.40.1180">
    <property type="entry name" value="Golgi alpha-mannosidase II"/>
    <property type="match status" value="1"/>
</dbReference>
<dbReference type="GO" id="GO:0005509">
    <property type="term" value="F:calcium ion binding"/>
    <property type="evidence" value="ECO:0007669"/>
    <property type="project" value="InterPro"/>
</dbReference>
<keyword evidence="7 18" id="KW-0378">Hydrolase</keyword>
<dbReference type="InterPro" id="IPR013777">
    <property type="entry name" value="A-amylase-like"/>
</dbReference>
<accession>A0A146KB94</accession>
<keyword evidence="6" id="KW-0732">Signal</keyword>
<evidence type="ECO:0000256" key="2">
    <source>
        <dbReference type="ARBA" id="ARBA00001913"/>
    </source>
</evidence>
<evidence type="ECO:0000256" key="4">
    <source>
        <dbReference type="ARBA" id="ARBA00012595"/>
    </source>
</evidence>
<keyword evidence="8" id="KW-0106">Calcium</keyword>
<feature type="non-terminal residue" evidence="21">
    <location>
        <position position="1"/>
    </location>
</feature>
<dbReference type="InterPro" id="IPR006047">
    <property type="entry name" value="GH13_cat_dom"/>
</dbReference>
<evidence type="ECO:0000256" key="9">
    <source>
        <dbReference type="ARBA" id="ARBA00023157"/>
    </source>
</evidence>
<gene>
    <name evidence="21" type="ORF">TPC1_15330</name>
</gene>
<feature type="domain" description="Alpha-amylase C-terminal" evidence="19">
    <location>
        <begin position="391"/>
        <end position="463"/>
    </location>
</feature>
<keyword evidence="12 18" id="KW-0326">Glycosidase</keyword>
<feature type="binding site" evidence="16">
    <location>
        <position position="207"/>
    </location>
    <ligand>
        <name>substrate</name>
    </ligand>
</feature>
<dbReference type="InterPro" id="IPR015340">
    <property type="entry name" value="A_amylase_C_dom"/>
</dbReference>